<dbReference type="PATRIC" id="fig|47500.8.peg.3193"/>
<dbReference type="GeneID" id="42308052"/>
<dbReference type="RefSeq" id="WP_043067850.1">
    <property type="nucleotide sequence ID" value="NZ_CCMI01000143.1"/>
</dbReference>
<evidence type="ECO:0000313" key="2">
    <source>
        <dbReference type="Proteomes" id="UP000037269"/>
    </source>
</evidence>
<name>A0A0D1UXI6_ANEMI</name>
<dbReference type="STRING" id="47500.AF333_23290"/>
<dbReference type="AlphaFoldDB" id="A0A0D1UXI6"/>
<dbReference type="Proteomes" id="UP000037269">
    <property type="component" value="Unassembled WGS sequence"/>
</dbReference>
<dbReference type="OrthoDB" id="2967966at2"/>
<evidence type="ECO:0000313" key="1">
    <source>
        <dbReference type="EMBL" id="KON97918.1"/>
    </source>
</evidence>
<organism evidence="1 2">
    <name type="scientific">Aneurinibacillus migulanus</name>
    <name type="common">Bacillus migulanus</name>
    <dbReference type="NCBI Taxonomy" id="47500"/>
    <lineage>
        <taxon>Bacteria</taxon>
        <taxon>Bacillati</taxon>
        <taxon>Bacillota</taxon>
        <taxon>Bacilli</taxon>
        <taxon>Bacillales</taxon>
        <taxon>Paenibacillaceae</taxon>
        <taxon>Aneurinibacillus group</taxon>
        <taxon>Aneurinibacillus</taxon>
    </lineage>
</organism>
<comment type="caution">
    <text evidence="1">The sequence shown here is derived from an EMBL/GenBank/DDBJ whole genome shotgun (WGS) entry which is preliminary data.</text>
</comment>
<dbReference type="EMBL" id="LGUG01000004">
    <property type="protein sequence ID" value="KON97918.1"/>
    <property type="molecule type" value="Genomic_DNA"/>
</dbReference>
<gene>
    <name evidence="1" type="ORF">AF333_23290</name>
</gene>
<keyword evidence="2" id="KW-1185">Reference proteome</keyword>
<accession>A0A0D1UXI6</accession>
<sequence length="165" mass="18929">MPKQRSEMKVPDPFVMNEDCVNHSIAEFLIAKGFQHVKYLTGKQKGIDVEGEKDGWLLHVESEGSHAIEHNEDTVFGTKQIKTHTYVQIGKLMECKNKSNENILLALANPDIPRIRSRVNKVSLSLDMLGFIRLWVQEDKTVKIEYPKQLQDCLSELGLIYINYT</sequence>
<protein>
    <submittedName>
        <fullName evidence="1">Uncharacterized protein</fullName>
    </submittedName>
</protein>
<proteinExistence type="predicted"/>
<reference evidence="1 2" key="1">
    <citation type="submission" date="2015-07" db="EMBL/GenBank/DDBJ databases">
        <title>Fjat-14205 dsm 2895.</title>
        <authorList>
            <person name="Liu B."/>
            <person name="Wang J."/>
            <person name="Zhu Y."/>
            <person name="Liu G."/>
            <person name="Chen Q."/>
            <person name="Chen Z."/>
            <person name="Lan J."/>
            <person name="Che J."/>
            <person name="Ge C."/>
            <person name="Shi H."/>
            <person name="Pan Z."/>
            <person name="Liu X."/>
        </authorList>
    </citation>
    <scope>NUCLEOTIDE SEQUENCE [LARGE SCALE GENOMIC DNA]</scope>
    <source>
        <strain evidence="1 2">DSM 2895</strain>
    </source>
</reference>